<keyword evidence="5 6" id="KW-0472">Membrane</keyword>
<name>I8AIU4_9BACL</name>
<dbReference type="GO" id="GO:0005886">
    <property type="term" value="C:plasma membrane"/>
    <property type="evidence" value="ECO:0007669"/>
    <property type="project" value="TreeGrafter"/>
</dbReference>
<feature type="transmembrane region" description="Helical" evidence="6">
    <location>
        <begin position="145"/>
        <end position="164"/>
    </location>
</feature>
<dbReference type="AlphaFoldDB" id="I8AIU4"/>
<protein>
    <submittedName>
        <fullName evidence="7">Stage V sporulation protein E</fullName>
    </submittedName>
</protein>
<dbReference type="InterPro" id="IPR001182">
    <property type="entry name" value="FtsW/RodA"/>
</dbReference>
<dbReference type="OrthoDB" id="9768187at2"/>
<keyword evidence="2 6" id="KW-0812">Transmembrane</keyword>
<dbReference type="EMBL" id="AKKV01000024">
    <property type="protein sequence ID" value="EIT85677.1"/>
    <property type="molecule type" value="Genomic_DNA"/>
</dbReference>
<evidence type="ECO:0000256" key="6">
    <source>
        <dbReference type="SAM" id="Phobius"/>
    </source>
</evidence>
<dbReference type="PROSITE" id="PS51257">
    <property type="entry name" value="PROKAR_LIPOPROTEIN"/>
    <property type="match status" value="1"/>
</dbReference>
<evidence type="ECO:0000256" key="5">
    <source>
        <dbReference type="ARBA" id="ARBA00023136"/>
    </source>
</evidence>
<dbReference type="GO" id="GO:0015648">
    <property type="term" value="F:lipid-linked peptidoglycan transporter activity"/>
    <property type="evidence" value="ECO:0007669"/>
    <property type="project" value="TreeGrafter"/>
</dbReference>
<dbReference type="PROSITE" id="PS00428">
    <property type="entry name" value="FTSW_RODA_SPOVE"/>
    <property type="match status" value="1"/>
</dbReference>
<feature type="transmembrane region" description="Helical" evidence="6">
    <location>
        <begin position="170"/>
        <end position="189"/>
    </location>
</feature>
<dbReference type="RefSeq" id="WP_007201609.1">
    <property type="nucleotide sequence ID" value="NZ_AKKV01000024.1"/>
</dbReference>
<sequence>MKVREGQWDRGYLLILLLLACCSIVSIYAAQETAQYVENFAAKQAFWYVFGIAISILLLLLDFQQIRRLSLYFYLFGNAVLLMLVLLPDVSFAPIRNGAQSWLIVPGFGSIQPSEFMKLILIVFLSVVASRHLEKYQESSLKESWLLVGKLLLTSGIPILLVLMQPDLGTALVMIGITFVMMLVAGVHWKIISGMLAMGVLFVGSFVFTYFQFPAFFHAHLLKEYQLGRIYAWLDPYGYRNGEGYNLVSSLIAVGSGEFSGKGLQQGDVYIAEAHSDFIFPIFAEQFGFIGSSVLITLFFLLIYKITSTALKVIEPFESFLCAGVIALFSIHIFENIGMTIGVVPITGIPLPFISYGGSALITNLLAAALIYNIRLRMGDYIFKPDH</sequence>
<dbReference type="STRING" id="1196324.A374_07569"/>
<comment type="subcellular location">
    <subcellularLocation>
        <location evidence="1">Membrane</location>
        <topology evidence="1">Multi-pass membrane protein</topology>
    </subcellularLocation>
</comment>
<dbReference type="PANTHER" id="PTHR30474:SF1">
    <property type="entry name" value="PEPTIDOGLYCAN GLYCOSYLTRANSFERASE MRDB"/>
    <property type="match status" value="1"/>
</dbReference>
<feature type="transmembrane region" description="Helical" evidence="6">
    <location>
        <begin position="196"/>
        <end position="217"/>
    </location>
</feature>
<proteinExistence type="predicted"/>
<comment type="caution">
    <text evidence="7">The sequence shown here is derived from an EMBL/GenBank/DDBJ whole genome shotgun (WGS) entry which is preliminary data.</text>
</comment>
<gene>
    <name evidence="7" type="ORF">A374_07569</name>
</gene>
<evidence type="ECO:0000313" key="8">
    <source>
        <dbReference type="Proteomes" id="UP000004080"/>
    </source>
</evidence>
<reference evidence="7 8" key="1">
    <citation type="journal article" date="2012" name="J. Bacteriol.">
        <title>Genome of Bacillus macauensis ZFHKF-1, a Long-Chain-Forming Bacterium.</title>
        <authorList>
            <person name="Cai L."/>
            <person name="Zhang T."/>
        </authorList>
    </citation>
    <scope>NUCLEOTIDE SEQUENCE [LARGE SCALE GENOMIC DNA]</scope>
    <source>
        <strain evidence="7 8">ZFHKF-1</strain>
    </source>
</reference>
<feature type="transmembrane region" description="Helical" evidence="6">
    <location>
        <begin position="45"/>
        <end position="61"/>
    </location>
</feature>
<evidence type="ECO:0000256" key="4">
    <source>
        <dbReference type="ARBA" id="ARBA00022989"/>
    </source>
</evidence>
<dbReference type="GO" id="GO:0051301">
    <property type="term" value="P:cell division"/>
    <property type="evidence" value="ECO:0007669"/>
    <property type="project" value="InterPro"/>
</dbReference>
<organism evidence="7 8">
    <name type="scientific">Fictibacillus macauensis ZFHKF-1</name>
    <dbReference type="NCBI Taxonomy" id="1196324"/>
    <lineage>
        <taxon>Bacteria</taxon>
        <taxon>Bacillati</taxon>
        <taxon>Bacillota</taxon>
        <taxon>Bacilli</taxon>
        <taxon>Bacillales</taxon>
        <taxon>Fictibacillaceae</taxon>
        <taxon>Fictibacillus</taxon>
    </lineage>
</organism>
<keyword evidence="8" id="KW-1185">Reference proteome</keyword>
<evidence type="ECO:0000256" key="1">
    <source>
        <dbReference type="ARBA" id="ARBA00004141"/>
    </source>
</evidence>
<accession>I8AIU4</accession>
<dbReference type="eggNOG" id="COG0772">
    <property type="taxonomic scope" value="Bacteria"/>
</dbReference>
<keyword evidence="3" id="KW-0133">Cell shape</keyword>
<dbReference type="Proteomes" id="UP000004080">
    <property type="component" value="Unassembled WGS sequence"/>
</dbReference>
<dbReference type="PATRIC" id="fig|1196324.3.peg.1548"/>
<feature type="transmembrane region" description="Helical" evidence="6">
    <location>
        <begin position="73"/>
        <end position="96"/>
    </location>
</feature>
<feature type="transmembrane region" description="Helical" evidence="6">
    <location>
        <begin position="354"/>
        <end position="374"/>
    </location>
</feature>
<dbReference type="GO" id="GO:0008360">
    <property type="term" value="P:regulation of cell shape"/>
    <property type="evidence" value="ECO:0007669"/>
    <property type="project" value="UniProtKB-KW"/>
</dbReference>
<feature type="transmembrane region" description="Helical" evidence="6">
    <location>
        <begin position="278"/>
        <end position="304"/>
    </location>
</feature>
<evidence type="ECO:0000313" key="7">
    <source>
        <dbReference type="EMBL" id="EIT85677.1"/>
    </source>
</evidence>
<keyword evidence="4 6" id="KW-1133">Transmembrane helix</keyword>
<dbReference type="PANTHER" id="PTHR30474">
    <property type="entry name" value="CELL CYCLE PROTEIN"/>
    <property type="match status" value="1"/>
</dbReference>
<dbReference type="InterPro" id="IPR018365">
    <property type="entry name" value="Cell_cycle_FtsW-rel_CS"/>
</dbReference>
<evidence type="ECO:0000256" key="3">
    <source>
        <dbReference type="ARBA" id="ARBA00022960"/>
    </source>
</evidence>
<evidence type="ECO:0000256" key="2">
    <source>
        <dbReference type="ARBA" id="ARBA00022692"/>
    </source>
</evidence>
<feature type="transmembrane region" description="Helical" evidence="6">
    <location>
        <begin position="316"/>
        <end position="334"/>
    </location>
</feature>
<dbReference type="Pfam" id="PF01098">
    <property type="entry name" value="FTSW_RODA_SPOVE"/>
    <property type="match status" value="1"/>
</dbReference>
<dbReference type="GO" id="GO:0032153">
    <property type="term" value="C:cell division site"/>
    <property type="evidence" value="ECO:0007669"/>
    <property type="project" value="TreeGrafter"/>
</dbReference>